<dbReference type="InterPro" id="IPR004147">
    <property type="entry name" value="ABC1_dom"/>
</dbReference>
<dbReference type="PROSITE" id="PS50011">
    <property type="entry name" value="PROTEIN_KINASE_DOM"/>
    <property type="match status" value="1"/>
</dbReference>
<dbReference type="PANTHER" id="PTHR10566">
    <property type="entry name" value="CHAPERONE-ACTIVITY OF BC1 COMPLEX CABC1 -RELATED"/>
    <property type="match status" value="1"/>
</dbReference>
<proteinExistence type="inferred from homology"/>
<dbReference type="InterPro" id="IPR011009">
    <property type="entry name" value="Kinase-like_dom_sf"/>
</dbReference>
<dbReference type="Proteomes" id="UP000190229">
    <property type="component" value="Unassembled WGS sequence"/>
</dbReference>
<evidence type="ECO:0000259" key="3">
    <source>
        <dbReference type="PROSITE" id="PS50011"/>
    </source>
</evidence>
<name>A0A1V4EPV1_9BACL</name>
<protein>
    <recommendedName>
        <fullName evidence="3">Protein kinase domain-containing protein</fullName>
    </recommendedName>
</protein>
<dbReference type="CDD" id="cd05121">
    <property type="entry name" value="ABC1_ADCK3-like"/>
    <property type="match status" value="1"/>
</dbReference>
<dbReference type="PANTHER" id="PTHR10566:SF113">
    <property type="entry name" value="PROTEIN ACTIVITY OF BC1 COMPLEX KINASE 7, CHLOROPLASTIC"/>
    <property type="match status" value="1"/>
</dbReference>
<dbReference type="GO" id="GO:0004672">
    <property type="term" value="F:protein kinase activity"/>
    <property type="evidence" value="ECO:0007669"/>
    <property type="project" value="InterPro"/>
</dbReference>
<keyword evidence="5" id="KW-1185">Reference proteome</keyword>
<sequence length="556" mass="63594">MASMVNVSLYRIVAIVWMSVSFFLQIWWFQKRHRQPWSAETSAQFERLIVKQAATYRETAIRLQGLLIKFGQFLSTRADLLPDVFLRELSTLVDQVPTVPWEQVRPLLDAAWGGAYGEVLERISAAPVASASIGVVYKGYLHSGEAVAVKVRRPGIERIIRADFQALRIVTFLTKRFTKLGKMADLPALYQQVVSIIGDELDFQKELANGEYFATRFHDFEGIEIPTYYARYSTRSVLVMSWMESARVTDLAFIEEHGLDRHVIAERLVRSFAIQLFQGGRFHADPHPGNILLREDGTIVLIDFGMIGTIRDEDARAIRVFVEALIFGNADQIVESLERLRFLLPHADKAALRDVVMTLFRAYTSKNTPLFDDAAFERILVDVQNTIKKQPIQLPSEFAFLGRTLSTLVGVLHILDPGIDLVAVARPVVTDWLNAQGDAKKEQEDGLNWLKMVRDWASPLVQLPVLLTDSLRAVERNREADRRQHYERLTQQAYLRNHLFSFIVFALTGVGAYLAWDLKQWSLFDGTGLICVISLVIMWQIRRKHHRFLQRLRKGI</sequence>
<evidence type="ECO:0000256" key="2">
    <source>
        <dbReference type="SAM" id="Phobius"/>
    </source>
</evidence>
<dbReference type="InterPro" id="IPR050154">
    <property type="entry name" value="UbiB_kinase"/>
</dbReference>
<feature type="transmembrane region" description="Helical" evidence="2">
    <location>
        <begin position="498"/>
        <end position="516"/>
    </location>
</feature>
<dbReference type="Gene3D" id="1.10.510.10">
    <property type="entry name" value="Transferase(Phosphotransferase) domain 1"/>
    <property type="match status" value="1"/>
</dbReference>
<evidence type="ECO:0000313" key="4">
    <source>
        <dbReference type="EMBL" id="OPG14957.1"/>
    </source>
</evidence>
<gene>
    <name evidence="4" type="ORF">B2M26_14040</name>
</gene>
<feature type="transmembrane region" description="Helical" evidence="2">
    <location>
        <begin position="12"/>
        <end position="29"/>
    </location>
</feature>
<dbReference type="EMBL" id="MWPS01000046">
    <property type="protein sequence ID" value="OPG14957.1"/>
    <property type="molecule type" value="Genomic_DNA"/>
</dbReference>
<dbReference type="SUPFAM" id="SSF56112">
    <property type="entry name" value="Protein kinase-like (PK-like)"/>
    <property type="match status" value="1"/>
</dbReference>
<reference evidence="4 5" key="1">
    <citation type="submission" date="2017-02" db="EMBL/GenBank/DDBJ databases">
        <title>Draft genome of Acidibacillus ferrooxidans Huett2.</title>
        <authorList>
            <person name="Schopf S."/>
        </authorList>
    </citation>
    <scope>NUCLEOTIDE SEQUENCE [LARGE SCALE GENOMIC DNA]</scope>
    <source>
        <strain evidence="4 5">Huett2</strain>
    </source>
</reference>
<keyword evidence="2" id="KW-0472">Membrane</keyword>
<feature type="transmembrane region" description="Helical" evidence="2">
    <location>
        <begin position="522"/>
        <end position="541"/>
    </location>
</feature>
<comment type="similarity">
    <text evidence="1">Belongs to the protein kinase superfamily. ADCK protein kinase family.</text>
</comment>
<accession>A0A1V4EPV1</accession>
<keyword evidence="2" id="KW-1133">Transmembrane helix</keyword>
<evidence type="ECO:0000313" key="5">
    <source>
        <dbReference type="Proteomes" id="UP000190229"/>
    </source>
</evidence>
<comment type="caution">
    <text evidence="4">The sequence shown here is derived from an EMBL/GenBank/DDBJ whole genome shotgun (WGS) entry which is preliminary data.</text>
</comment>
<dbReference type="InterPro" id="IPR000719">
    <property type="entry name" value="Prot_kinase_dom"/>
</dbReference>
<feature type="domain" description="Protein kinase" evidence="3">
    <location>
        <begin position="105"/>
        <end position="495"/>
    </location>
</feature>
<organism evidence="4 5">
    <name type="scientific">Ferroacidibacillus organovorans</name>
    <dbReference type="NCBI Taxonomy" id="1765683"/>
    <lineage>
        <taxon>Bacteria</taxon>
        <taxon>Bacillati</taxon>
        <taxon>Bacillota</taxon>
        <taxon>Bacilli</taxon>
        <taxon>Bacillales</taxon>
        <taxon>Alicyclobacillaceae</taxon>
        <taxon>Ferroacidibacillus</taxon>
    </lineage>
</organism>
<keyword evidence="2" id="KW-0812">Transmembrane</keyword>
<dbReference type="AlphaFoldDB" id="A0A1V4EPV1"/>
<dbReference type="GO" id="GO:0005524">
    <property type="term" value="F:ATP binding"/>
    <property type="evidence" value="ECO:0007669"/>
    <property type="project" value="InterPro"/>
</dbReference>
<dbReference type="Pfam" id="PF03109">
    <property type="entry name" value="ABC1"/>
    <property type="match status" value="1"/>
</dbReference>
<evidence type="ECO:0000256" key="1">
    <source>
        <dbReference type="ARBA" id="ARBA00009670"/>
    </source>
</evidence>